<dbReference type="RefSeq" id="WP_220660491.1">
    <property type="nucleotide sequence ID" value="NZ_CP069370.1"/>
</dbReference>
<dbReference type="PANTHER" id="PTHR30146:SF109">
    <property type="entry name" value="HTH-TYPE TRANSCRIPTIONAL REGULATOR GALS"/>
    <property type="match status" value="1"/>
</dbReference>
<dbReference type="Gene3D" id="3.40.50.2300">
    <property type="match status" value="2"/>
</dbReference>
<dbReference type="InterPro" id="IPR010982">
    <property type="entry name" value="Lambda_DNA-bd_dom_sf"/>
</dbReference>
<proteinExistence type="predicted"/>
<accession>A0A8G0ZQP6</accession>
<keyword evidence="2 5" id="KW-0238">DNA-binding</keyword>
<dbReference type="Pfam" id="PF00356">
    <property type="entry name" value="LacI"/>
    <property type="match status" value="1"/>
</dbReference>
<dbReference type="AlphaFoldDB" id="A0A8G0ZQP6"/>
<evidence type="ECO:0000256" key="3">
    <source>
        <dbReference type="ARBA" id="ARBA00023163"/>
    </source>
</evidence>
<sequence>MNKQDSPAAGRRVTIRTVAEDAGVSVAAVSKVLRDAYGVSEALRQRVNASIERLGYRPSVAARGMRGRTYTVGILLNEIANPFVADIVDGVNRVLAPSRYQALMGMGQARQPLESSLIEAMIDSRMDGLILVASMIEREVVERYARKIPIVAIGHHDPGAPLYDTVNADDAAGAGMAVAALVERGHRDVALVTPMLKGQPEGSVIRTRLAGYRAAMARLLPGAEPRVLEVPVRTSEPENEARRVQAMRALLSAPDRPAAVFVWSDLDAVPLINVARGMGLSVPGDLAIIGYDNSWVAGLPLVGLASVDQAGHELGATAAELLLSRISGRSEARHILRRPVVVTRPSF</sequence>
<dbReference type="PROSITE" id="PS50932">
    <property type="entry name" value="HTH_LACI_2"/>
    <property type="match status" value="1"/>
</dbReference>
<dbReference type="Proteomes" id="UP000826300">
    <property type="component" value="Chromosome"/>
</dbReference>
<dbReference type="InterPro" id="IPR046335">
    <property type="entry name" value="LacI/GalR-like_sensor"/>
</dbReference>
<dbReference type="Gene3D" id="1.10.260.40">
    <property type="entry name" value="lambda repressor-like DNA-binding domains"/>
    <property type="match status" value="1"/>
</dbReference>
<dbReference type="InterPro" id="IPR028082">
    <property type="entry name" value="Peripla_BP_I"/>
</dbReference>
<evidence type="ECO:0000256" key="2">
    <source>
        <dbReference type="ARBA" id="ARBA00023125"/>
    </source>
</evidence>
<dbReference type="InterPro" id="IPR000843">
    <property type="entry name" value="HTH_LacI"/>
</dbReference>
<gene>
    <name evidence="5" type="ORF">JO391_10725</name>
</gene>
<dbReference type="CDD" id="cd06267">
    <property type="entry name" value="PBP1_LacI_sugar_binding-like"/>
    <property type="match status" value="1"/>
</dbReference>
<name>A0A8G0ZQP6_9RHOB</name>
<dbReference type="PANTHER" id="PTHR30146">
    <property type="entry name" value="LACI-RELATED TRANSCRIPTIONAL REPRESSOR"/>
    <property type="match status" value="1"/>
</dbReference>
<dbReference type="GO" id="GO:0000976">
    <property type="term" value="F:transcription cis-regulatory region binding"/>
    <property type="evidence" value="ECO:0007669"/>
    <property type="project" value="TreeGrafter"/>
</dbReference>
<dbReference type="CDD" id="cd01392">
    <property type="entry name" value="HTH_LacI"/>
    <property type="match status" value="1"/>
</dbReference>
<dbReference type="Pfam" id="PF13377">
    <property type="entry name" value="Peripla_BP_3"/>
    <property type="match status" value="1"/>
</dbReference>
<dbReference type="SUPFAM" id="SSF47413">
    <property type="entry name" value="lambda repressor-like DNA-binding domains"/>
    <property type="match status" value="1"/>
</dbReference>
<keyword evidence="6" id="KW-1185">Reference proteome</keyword>
<organism evidence="5 6">
    <name type="scientific">Neotabrizicola shimadae</name>
    <dbReference type="NCBI Taxonomy" id="2807096"/>
    <lineage>
        <taxon>Bacteria</taxon>
        <taxon>Pseudomonadati</taxon>
        <taxon>Pseudomonadota</taxon>
        <taxon>Alphaproteobacteria</taxon>
        <taxon>Rhodobacterales</taxon>
        <taxon>Paracoccaceae</taxon>
        <taxon>Neotabrizicola</taxon>
    </lineage>
</organism>
<dbReference type="KEGG" id="nsm:JO391_10725"/>
<dbReference type="GO" id="GO:0003700">
    <property type="term" value="F:DNA-binding transcription factor activity"/>
    <property type="evidence" value="ECO:0007669"/>
    <property type="project" value="TreeGrafter"/>
</dbReference>
<keyword evidence="3" id="KW-0804">Transcription</keyword>
<feature type="domain" description="HTH lacI-type" evidence="4">
    <location>
        <begin position="13"/>
        <end position="67"/>
    </location>
</feature>
<protein>
    <submittedName>
        <fullName evidence="5">LacI family DNA-binding transcriptional regulator</fullName>
    </submittedName>
</protein>
<evidence type="ECO:0000313" key="5">
    <source>
        <dbReference type="EMBL" id="QYZ68267.1"/>
    </source>
</evidence>
<evidence type="ECO:0000256" key="1">
    <source>
        <dbReference type="ARBA" id="ARBA00023015"/>
    </source>
</evidence>
<dbReference type="EMBL" id="CP069370">
    <property type="protein sequence ID" value="QYZ68267.1"/>
    <property type="molecule type" value="Genomic_DNA"/>
</dbReference>
<evidence type="ECO:0000259" key="4">
    <source>
        <dbReference type="PROSITE" id="PS50932"/>
    </source>
</evidence>
<evidence type="ECO:0000313" key="6">
    <source>
        <dbReference type="Proteomes" id="UP000826300"/>
    </source>
</evidence>
<dbReference type="SMART" id="SM00354">
    <property type="entry name" value="HTH_LACI"/>
    <property type="match status" value="1"/>
</dbReference>
<dbReference type="SUPFAM" id="SSF53822">
    <property type="entry name" value="Periplasmic binding protein-like I"/>
    <property type="match status" value="1"/>
</dbReference>
<reference evidence="5" key="1">
    <citation type="submission" date="2021-02" db="EMBL/GenBank/DDBJ databases">
        <title>Rhodobacter shimadae sp. nov., an aerobic anoxygenic phototrophic bacterium isolated from a hot spring.</title>
        <authorList>
            <person name="Muramatsu S."/>
            <person name="Haruta S."/>
            <person name="Hirose S."/>
            <person name="Hanada S."/>
        </authorList>
    </citation>
    <scope>NUCLEOTIDE SEQUENCE</scope>
    <source>
        <strain evidence="5">N10</strain>
    </source>
</reference>
<keyword evidence="1" id="KW-0805">Transcription regulation</keyword>